<comment type="caution">
    <text evidence="1">The sequence shown here is derived from an EMBL/GenBank/DDBJ whole genome shotgun (WGS) entry which is preliminary data.</text>
</comment>
<name>A0A0F9IL17_9ZZZZ</name>
<protein>
    <submittedName>
        <fullName evidence="1">Uncharacterized protein</fullName>
    </submittedName>
</protein>
<sequence length="201" mass="22045">MKVISSEKKPIKLWLDDIEDGALSLFALRTVLDAMVFGTDEIWVSKEIGIRFDAAYEEKGFVGLKADTAGSLALLTRGYNDIGKPILFFAGIPIIRMDYLLAEESNTGTGATSNARAKYSSDKTYSIFLIKRGNVMEREPGICYGFGGTEGLGDLYELVMFDKLENYHAGGIRLVNNGTVMLGSTKCMARIFDVDDLALVV</sequence>
<accession>A0A0F9IL17</accession>
<gene>
    <name evidence="1" type="ORF">LCGC14_1644930</name>
</gene>
<proteinExistence type="predicted"/>
<dbReference type="AlphaFoldDB" id="A0A0F9IL17"/>
<evidence type="ECO:0000313" key="1">
    <source>
        <dbReference type="EMBL" id="KKM20489.1"/>
    </source>
</evidence>
<organism evidence="1">
    <name type="scientific">marine sediment metagenome</name>
    <dbReference type="NCBI Taxonomy" id="412755"/>
    <lineage>
        <taxon>unclassified sequences</taxon>
        <taxon>metagenomes</taxon>
        <taxon>ecological metagenomes</taxon>
    </lineage>
</organism>
<dbReference type="EMBL" id="LAZR01013756">
    <property type="protein sequence ID" value="KKM20489.1"/>
    <property type="molecule type" value="Genomic_DNA"/>
</dbReference>
<reference evidence="1" key="1">
    <citation type="journal article" date="2015" name="Nature">
        <title>Complex archaea that bridge the gap between prokaryotes and eukaryotes.</title>
        <authorList>
            <person name="Spang A."/>
            <person name="Saw J.H."/>
            <person name="Jorgensen S.L."/>
            <person name="Zaremba-Niedzwiedzka K."/>
            <person name="Martijn J."/>
            <person name="Lind A.E."/>
            <person name="van Eijk R."/>
            <person name="Schleper C."/>
            <person name="Guy L."/>
            <person name="Ettema T.J."/>
        </authorList>
    </citation>
    <scope>NUCLEOTIDE SEQUENCE</scope>
</reference>